<dbReference type="CDD" id="cd00009">
    <property type="entry name" value="AAA"/>
    <property type="match status" value="1"/>
</dbReference>
<dbReference type="InterPro" id="IPR002611">
    <property type="entry name" value="IstB_ATP-bd"/>
</dbReference>
<organism evidence="2 3">
    <name type="scientific">Candidatus Eisenbergiella merdigallinarum</name>
    <dbReference type="NCBI Taxonomy" id="2838552"/>
    <lineage>
        <taxon>Bacteria</taxon>
        <taxon>Bacillati</taxon>
        <taxon>Bacillota</taxon>
        <taxon>Clostridia</taxon>
        <taxon>Lachnospirales</taxon>
        <taxon>Lachnospiraceae</taxon>
        <taxon>Eisenbergiella</taxon>
    </lineage>
</organism>
<dbReference type="NCBIfam" id="NF005304">
    <property type="entry name" value="PRK06835.1"/>
    <property type="match status" value="1"/>
</dbReference>
<sequence>MALTVTQYNSIMRQYEERQTRNRHLQEERLRHIYDTVDGYRAIDESVASVSVAQGKKMLAGDGSALDTLREKLRSLSADRTRLLLENGYPADFLKPVYDCPDCQDTGYVNGKKCHCFRQAEISLLYEQSNLKQILQKENFSTLSYAWFQGDALTSYRQTVEKCKKFAENFKTVYQNLFFYGTVGSGKTFLSNCIAKECLEKGCSVIYFSATGLFDALSRNAYSFRNQEDASSFCSDLYTCDLLIIDDLGTETASAFTLSHFFTCINERLLRRKSVLISTNLSLEDFRNRYQDRIFSRITGNFEFCKLTGPDIRMYRKVPGALSTTPLARK</sequence>
<dbReference type="PANTHER" id="PTHR30050:SF4">
    <property type="entry name" value="ATP-BINDING PROTEIN RV3427C IN INSERTION SEQUENCE-RELATED"/>
    <property type="match status" value="1"/>
</dbReference>
<dbReference type="AlphaFoldDB" id="A0A9D2SCM9"/>
<gene>
    <name evidence="2" type="ORF">H9763_05325</name>
</gene>
<dbReference type="PANTHER" id="PTHR30050">
    <property type="entry name" value="CHROMOSOMAL REPLICATION INITIATOR PROTEIN DNAA"/>
    <property type="match status" value="1"/>
</dbReference>
<dbReference type="SUPFAM" id="SSF52540">
    <property type="entry name" value="P-loop containing nucleoside triphosphate hydrolases"/>
    <property type="match status" value="1"/>
</dbReference>
<name>A0A9D2SCM9_9FIRM</name>
<reference evidence="2" key="1">
    <citation type="journal article" date="2021" name="PeerJ">
        <title>Extensive microbial diversity within the chicken gut microbiome revealed by metagenomics and culture.</title>
        <authorList>
            <person name="Gilroy R."/>
            <person name="Ravi A."/>
            <person name="Getino M."/>
            <person name="Pursley I."/>
            <person name="Horton D.L."/>
            <person name="Alikhan N.F."/>
            <person name="Baker D."/>
            <person name="Gharbi K."/>
            <person name="Hall N."/>
            <person name="Watson M."/>
            <person name="Adriaenssens E.M."/>
            <person name="Foster-Nyarko E."/>
            <person name="Jarju S."/>
            <person name="Secka A."/>
            <person name="Antonio M."/>
            <person name="Oren A."/>
            <person name="Chaudhuri R.R."/>
            <person name="La Ragione R."/>
            <person name="Hildebrand F."/>
            <person name="Pallen M.J."/>
        </authorList>
    </citation>
    <scope>NUCLEOTIDE SEQUENCE</scope>
    <source>
        <strain evidence="2">USAMLcec3-2134</strain>
    </source>
</reference>
<dbReference type="InterPro" id="IPR027417">
    <property type="entry name" value="P-loop_NTPase"/>
</dbReference>
<comment type="caution">
    <text evidence="2">The sequence shown here is derived from an EMBL/GenBank/DDBJ whole genome shotgun (WGS) entry which is preliminary data.</text>
</comment>
<evidence type="ECO:0000313" key="3">
    <source>
        <dbReference type="Proteomes" id="UP000886883"/>
    </source>
</evidence>
<feature type="domain" description="AAA+ ATPase" evidence="1">
    <location>
        <begin position="173"/>
        <end position="299"/>
    </location>
</feature>
<dbReference type="EMBL" id="DWXE01000017">
    <property type="protein sequence ID" value="HJB90874.1"/>
    <property type="molecule type" value="Genomic_DNA"/>
</dbReference>
<evidence type="ECO:0000259" key="1">
    <source>
        <dbReference type="SMART" id="SM00382"/>
    </source>
</evidence>
<dbReference type="InterPro" id="IPR003593">
    <property type="entry name" value="AAA+_ATPase"/>
</dbReference>
<proteinExistence type="predicted"/>
<dbReference type="SMART" id="SM00382">
    <property type="entry name" value="AAA"/>
    <property type="match status" value="1"/>
</dbReference>
<keyword evidence="2" id="KW-0547">Nucleotide-binding</keyword>
<evidence type="ECO:0000313" key="2">
    <source>
        <dbReference type="EMBL" id="HJB90874.1"/>
    </source>
</evidence>
<dbReference type="Gene3D" id="3.40.50.300">
    <property type="entry name" value="P-loop containing nucleotide triphosphate hydrolases"/>
    <property type="match status" value="1"/>
</dbReference>
<dbReference type="GO" id="GO:0006260">
    <property type="term" value="P:DNA replication"/>
    <property type="evidence" value="ECO:0007669"/>
    <property type="project" value="TreeGrafter"/>
</dbReference>
<dbReference type="Proteomes" id="UP000886883">
    <property type="component" value="Unassembled WGS sequence"/>
</dbReference>
<reference evidence="2" key="2">
    <citation type="submission" date="2021-04" db="EMBL/GenBank/DDBJ databases">
        <authorList>
            <person name="Gilroy R."/>
        </authorList>
    </citation>
    <scope>NUCLEOTIDE SEQUENCE</scope>
    <source>
        <strain evidence="2">USAMLcec3-2134</strain>
    </source>
</reference>
<keyword evidence="2" id="KW-0067">ATP-binding</keyword>
<protein>
    <submittedName>
        <fullName evidence="2">ATP-binding protein</fullName>
    </submittedName>
</protein>
<dbReference type="GO" id="GO:0005524">
    <property type="term" value="F:ATP binding"/>
    <property type="evidence" value="ECO:0007669"/>
    <property type="project" value="UniProtKB-KW"/>
</dbReference>
<accession>A0A9D2SCM9</accession>
<dbReference type="Pfam" id="PF01695">
    <property type="entry name" value="IstB_IS21"/>
    <property type="match status" value="1"/>
</dbReference>